<dbReference type="GO" id="GO:0005654">
    <property type="term" value="C:nucleoplasm"/>
    <property type="evidence" value="ECO:0007669"/>
    <property type="project" value="UniProtKB-SubCell"/>
</dbReference>
<comment type="subcellular location">
    <subcellularLocation>
        <location evidence="5">Nucleus</location>
        <location evidence="5">Nucleolus</location>
    </subcellularLocation>
    <subcellularLocation>
        <location evidence="5">Nucleus</location>
        <location evidence="5">Nucleoplasm</location>
    </subcellularLocation>
</comment>
<accession>A0A8H7Q2F7</accession>
<feature type="region of interest" description="Disordered" evidence="6">
    <location>
        <begin position="1"/>
        <end position="20"/>
    </location>
</feature>
<dbReference type="EMBL" id="JAEPRA010000005">
    <property type="protein sequence ID" value="KAG2185204.1"/>
    <property type="molecule type" value="Genomic_DNA"/>
</dbReference>
<evidence type="ECO:0000256" key="4">
    <source>
        <dbReference type="ARBA" id="ARBA00023242"/>
    </source>
</evidence>
<proteinExistence type="inferred from homology"/>
<dbReference type="AlphaFoldDB" id="A0A8H7Q2F7"/>
<dbReference type="PANTHER" id="PTHR14211:SF7">
    <property type="entry name" value="RIBOSOME BIOGENESIS PROTEIN NOP53"/>
    <property type="match status" value="1"/>
</dbReference>
<comment type="similarity">
    <text evidence="1 5">Belongs to the NOP53 family.</text>
</comment>
<dbReference type="InterPro" id="IPR011687">
    <property type="entry name" value="Nop53/GLTSCR2"/>
</dbReference>
<comment type="caution">
    <text evidence="7">The sequence shown here is derived from an EMBL/GenBank/DDBJ whole genome shotgun (WGS) entry which is preliminary data.</text>
</comment>
<organism evidence="7 8">
    <name type="scientific">Umbelopsis vinacea</name>
    <dbReference type="NCBI Taxonomy" id="44442"/>
    <lineage>
        <taxon>Eukaryota</taxon>
        <taxon>Fungi</taxon>
        <taxon>Fungi incertae sedis</taxon>
        <taxon>Mucoromycota</taxon>
        <taxon>Mucoromycotina</taxon>
        <taxon>Umbelopsidomycetes</taxon>
        <taxon>Umbelopsidales</taxon>
        <taxon>Umbelopsidaceae</taxon>
        <taxon>Umbelopsis</taxon>
    </lineage>
</organism>
<dbReference type="GO" id="GO:0006364">
    <property type="term" value="P:rRNA processing"/>
    <property type="evidence" value="ECO:0007669"/>
    <property type="project" value="TreeGrafter"/>
</dbReference>
<feature type="compositionally biased region" description="Basic and acidic residues" evidence="6">
    <location>
        <begin position="317"/>
        <end position="334"/>
    </location>
</feature>
<keyword evidence="8" id="KW-1185">Reference proteome</keyword>
<feature type="region of interest" description="Disordered" evidence="6">
    <location>
        <begin position="233"/>
        <end position="266"/>
    </location>
</feature>
<evidence type="ECO:0000256" key="1">
    <source>
        <dbReference type="ARBA" id="ARBA00008838"/>
    </source>
</evidence>
<dbReference type="Pfam" id="PF07767">
    <property type="entry name" value="Nop53"/>
    <property type="match status" value="1"/>
</dbReference>
<protein>
    <recommendedName>
        <fullName evidence="2 5">Ribosome biogenesis protein NOP53</fullName>
    </recommendedName>
</protein>
<evidence type="ECO:0000313" key="7">
    <source>
        <dbReference type="EMBL" id="KAG2185204.1"/>
    </source>
</evidence>
<comment type="function">
    <text evidence="5">May play a role in ribosome biogenesis.</text>
</comment>
<dbReference type="OrthoDB" id="5072at2759"/>
<name>A0A8H7Q2F7_9FUNG</name>
<feature type="compositionally biased region" description="Acidic residues" evidence="6">
    <location>
        <begin position="233"/>
        <end position="257"/>
    </location>
</feature>
<reference evidence="7" key="1">
    <citation type="submission" date="2020-12" db="EMBL/GenBank/DDBJ databases">
        <title>Metabolic potential, ecology and presence of endohyphal bacteria is reflected in genomic diversity of Mucoromycotina.</title>
        <authorList>
            <person name="Muszewska A."/>
            <person name="Okrasinska A."/>
            <person name="Steczkiewicz K."/>
            <person name="Drgas O."/>
            <person name="Orlowska M."/>
            <person name="Perlinska-Lenart U."/>
            <person name="Aleksandrzak-Piekarczyk T."/>
            <person name="Szatraj K."/>
            <person name="Zielenkiewicz U."/>
            <person name="Pilsyk S."/>
            <person name="Malc E."/>
            <person name="Mieczkowski P."/>
            <person name="Kruszewska J.S."/>
            <person name="Biernat P."/>
            <person name="Pawlowska J."/>
        </authorList>
    </citation>
    <scope>NUCLEOTIDE SEQUENCE</scope>
    <source>
        <strain evidence="7">WA0000051536</strain>
    </source>
</reference>
<dbReference type="PANTHER" id="PTHR14211">
    <property type="entry name" value="GLIOMA SUPPRESSOR CANDIDATE REGION GENE 2"/>
    <property type="match status" value="1"/>
</dbReference>
<gene>
    <name evidence="7" type="ORF">INT44_001994</name>
</gene>
<dbReference type="Proteomes" id="UP000612746">
    <property type="component" value="Unassembled WGS sequence"/>
</dbReference>
<evidence type="ECO:0000256" key="5">
    <source>
        <dbReference type="PIRNR" id="PIRNR017302"/>
    </source>
</evidence>
<sequence>MPDKQKTTQPSRKGKKAWRRNIDIGDVEEHLEQVRTEERSGGKISERSDDKLFMIDVKGDDRVKRQLAKDKPLYIEKILESRSAIPAVGTRLFSLPKASPKDKGKESRANNAKIDKMVKRKLTHTEPAKPIKKSKGTAYDVWADEEPTAVDINPYLDPVRKRKVHEPTTLKVKPAAAVHLPAVQVADAGASYNPTMEDHQALLRKANKVEEDKIAERERINKQLEFRKELLEMDDDEVAKSDNEEEEDSDVHSDDDEETRKRKEIRKKTRTERNRLRRAKETKWLEDRRRREKALNKELHKLDEIQQMVVDVEQETEEKTKLRQERQEAKEKAGLPRLGKHYVPKVPIEVQLTDELSESLRTLKPEGNAFKDRFNSLQKRNIIEPRVPVAAKRRYKLKEYEKHSYKQFDRANNKKSKTPL</sequence>
<dbReference type="GO" id="GO:0005730">
    <property type="term" value="C:nucleolus"/>
    <property type="evidence" value="ECO:0007669"/>
    <property type="project" value="UniProtKB-SubCell"/>
</dbReference>
<keyword evidence="3 5" id="KW-0690">Ribosome biogenesis</keyword>
<evidence type="ECO:0000256" key="3">
    <source>
        <dbReference type="ARBA" id="ARBA00022517"/>
    </source>
</evidence>
<feature type="region of interest" description="Disordered" evidence="6">
    <location>
        <begin position="316"/>
        <end position="338"/>
    </location>
</feature>
<keyword evidence="4 5" id="KW-0539">Nucleus</keyword>
<evidence type="ECO:0000256" key="6">
    <source>
        <dbReference type="SAM" id="MobiDB-lite"/>
    </source>
</evidence>
<dbReference type="PIRSF" id="PIRSF017302">
    <property type="entry name" value="Gltscr2"/>
    <property type="match status" value="1"/>
</dbReference>
<dbReference type="GO" id="GO:0008097">
    <property type="term" value="F:5S rRNA binding"/>
    <property type="evidence" value="ECO:0007669"/>
    <property type="project" value="TreeGrafter"/>
</dbReference>
<dbReference type="GO" id="GO:0000027">
    <property type="term" value="P:ribosomal large subunit assembly"/>
    <property type="evidence" value="ECO:0007669"/>
    <property type="project" value="UniProtKB-UniRule"/>
</dbReference>
<evidence type="ECO:0000313" key="8">
    <source>
        <dbReference type="Proteomes" id="UP000612746"/>
    </source>
</evidence>
<evidence type="ECO:0000256" key="2">
    <source>
        <dbReference type="ARBA" id="ARBA00018339"/>
    </source>
</evidence>